<dbReference type="EMBL" id="KV467283">
    <property type="protein sequence ID" value="OCT56398.1"/>
    <property type="molecule type" value="Genomic_DNA"/>
</dbReference>
<evidence type="ECO:0000313" key="1">
    <source>
        <dbReference type="EMBL" id="OCT56398.1"/>
    </source>
</evidence>
<sequence length="162" mass="18185">MDVDELREYIQSFSLNEWPLGNQGYNRVLLQLFGFLGHGKSSLINSCKYALLDTEFKKHVEAAANDGGLTMERKSYPLTKTITMVNNRGCAIINPNEMAEIYAQLKGFLFLVESSTCTSTTTAVSHMKSFSLAAPYIWDAIPGLLQRESSLKDNLLEHFHNT</sequence>
<gene>
    <name evidence="1" type="ORF">XELAEV_18000151mg</name>
</gene>
<dbReference type="SUPFAM" id="SSF52540">
    <property type="entry name" value="P-loop containing nucleoside triphosphate hydrolases"/>
    <property type="match status" value="1"/>
</dbReference>
<dbReference type="InterPro" id="IPR027417">
    <property type="entry name" value="P-loop_NTPase"/>
</dbReference>
<name>A0A974BR03_XENLA</name>
<dbReference type="Proteomes" id="UP000694892">
    <property type="component" value="Unassembled WGS sequence"/>
</dbReference>
<organism evidence="1">
    <name type="scientific">Xenopus laevis</name>
    <name type="common">African clawed frog</name>
    <dbReference type="NCBI Taxonomy" id="8355"/>
    <lineage>
        <taxon>Eukaryota</taxon>
        <taxon>Metazoa</taxon>
        <taxon>Chordata</taxon>
        <taxon>Craniata</taxon>
        <taxon>Vertebrata</taxon>
        <taxon>Euteleostomi</taxon>
        <taxon>Amphibia</taxon>
        <taxon>Batrachia</taxon>
        <taxon>Anura</taxon>
        <taxon>Pipoidea</taxon>
        <taxon>Pipidae</taxon>
        <taxon>Xenopodinae</taxon>
        <taxon>Xenopus</taxon>
        <taxon>Xenopus</taxon>
    </lineage>
</organism>
<protein>
    <submittedName>
        <fullName evidence="1">Uncharacterized protein</fullName>
    </submittedName>
</protein>
<proteinExistence type="predicted"/>
<dbReference type="AlphaFoldDB" id="A0A974BR03"/>
<accession>A0A974BR03</accession>
<reference evidence="1" key="1">
    <citation type="submission" date="2016-05" db="EMBL/GenBank/DDBJ databases">
        <title>WGS assembly of Xenopus laevis.</title>
        <authorList>
            <person name="Session A."/>
            <person name="Uno Y."/>
            <person name="Kwon T."/>
            <person name="Chapman J."/>
            <person name="Toyoda A."/>
            <person name="Takahashi S."/>
            <person name="Fukui A."/>
            <person name="Hikosaka A."/>
            <person name="Putnam N."/>
            <person name="Stites J."/>
            <person name="Van Heeringen S."/>
            <person name="Quigley I."/>
            <person name="Heinz S."/>
            <person name="Hellsten U."/>
            <person name="Lyons J."/>
            <person name="Suzuki A."/>
            <person name="Kondo M."/>
            <person name="Ogino H."/>
            <person name="Ochi H."/>
            <person name="Bogdanovic O."/>
            <person name="Lister R."/>
            <person name="Georgiou G."/>
            <person name="Paranjpe S."/>
            <person name="Van Kruijsbergen I."/>
            <person name="Mozaffari S."/>
            <person name="Shu S."/>
            <person name="Schmutz J."/>
            <person name="Jenkins J."/>
            <person name="Grimwood J."/>
            <person name="Carlson J."/>
            <person name="Mitros T."/>
            <person name="Simakov O."/>
            <person name="Heald R."/>
            <person name="Miller K."/>
            <person name="Haudenschild C."/>
            <person name="Kuroki Y."/>
            <person name="Tanaka T."/>
            <person name="Michiue T."/>
            <person name="Watanabe M."/>
            <person name="Kinoshita T."/>
            <person name="Ohta Y."/>
            <person name="Mawaribuchi S."/>
            <person name="Suzuki Y."/>
            <person name="Haramoto Y."/>
            <person name="Yamamoto T."/>
            <person name="Takagi C."/>
            <person name="Kitzman J."/>
            <person name="Shendure J."/>
            <person name="Nakayama T."/>
            <person name="Izutsu Y."/>
            <person name="Robert J."/>
            <person name="Dichmann D."/>
            <person name="Flajnik M."/>
            <person name="Houston D."/>
            <person name="Marcotte E."/>
            <person name="Wallingford J."/>
            <person name="Ito Y."/>
            <person name="Asashima M."/>
            <person name="Ueno N."/>
            <person name="Matsuda Y."/>
            <person name="Jan Veenstra G."/>
            <person name="Fujiyama A."/>
            <person name="Harland R."/>
            <person name="Taira M."/>
            <person name="Rokhsar D.S."/>
        </authorList>
    </citation>
    <scope>NUCLEOTIDE SEQUENCE</scope>
    <source>
        <strain evidence="1">J</strain>
        <tissue evidence="1">Blood</tissue>
    </source>
</reference>